<organism evidence="1 2">
    <name type="scientific">Trichinella papuae</name>
    <dbReference type="NCBI Taxonomy" id="268474"/>
    <lineage>
        <taxon>Eukaryota</taxon>
        <taxon>Metazoa</taxon>
        <taxon>Ecdysozoa</taxon>
        <taxon>Nematoda</taxon>
        <taxon>Enoplea</taxon>
        <taxon>Dorylaimia</taxon>
        <taxon>Trichinellida</taxon>
        <taxon>Trichinellidae</taxon>
        <taxon>Trichinella</taxon>
    </lineage>
</organism>
<evidence type="ECO:0000313" key="1">
    <source>
        <dbReference type="EMBL" id="KRZ64946.1"/>
    </source>
</evidence>
<evidence type="ECO:0000313" key="2">
    <source>
        <dbReference type="Proteomes" id="UP000054843"/>
    </source>
</evidence>
<gene>
    <name evidence="1" type="ORF">T10_9369</name>
</gene>
<sequence length="41" mass="4565">MCSSHLKELAFYDKTVAVISPKVSLQLIATGIHLLLVLKPW</sequence>
<accession>A0A0V1M0I9</accession>
<name>A0A0V1M0I9_9BILA</name>
<dbReference type="Proteomes" id="UP000054843">
    <property type="component" value="Unassembled WGS sequence"/>
</dbReference>
<keyword evidence="2" id="KW-1185">Reference proteome</keyword>
<comment type="caution">
    <text evidence="1">The sequence shown here is derived from an EMBL/GenBank/DDBJ whole genome shotgun (WGS) entry which is preliminary data.</text>
</comment>
<dbReference type="EMBL" id="JYDO01000643">
    <property type="protein sequence ID" value="KRZ64946.1"/>
    <property type="molecule type" value="Genomic_DNA"/>
</dbReference>
<proteinExistence type="predicted"/>
<protein>
    <submittedName>
        <fullName evidence="1">Uncharacterized protein</fullName>
    </submittedName>
</protein>
<reference evidence="1 2" key="1">
    <citation type="submission" date="2015-01" db="EMBL/GenBank/DDBJ databases">
        <title>Evolution of Trichinella species and genotypes.</title>
        <authorList>
            <person name="Korhonen P.K."/>
            <person name="Edoardo P."/>
            <person name="Giuseppe L.R."/>
            <person name="Gasser R.B."/>
        </authorList>
    </citation>
    <scope>NUCLEOTIDE SEQUENCE [LARGE SCALE GENOMIC DNA]</scope>
    <source>
        <strain evidence="1">ISS1980</strain>
    </source>
</reference>
<dbReference type="AlphaFoldDB" id="A0A0V1M0I9"/>